<dbReference type="AlphaFoldDB" id="A0A0E9T9P8"/>
<proteinExistence type="predicted"/>
<organism evidence="1">
    <name type="scientific">Anguilla anguilla</name>
    <name type="common">European freshwater eel</name>
    <name type="synonym">Muraena anguilla</name>
    <dbReference type="NCBI Taxonomy" id="7936"/>
    <lineage>
        <taxon>Eukaryota</taxon>
        <taxon>Metazoa</taxon>
        <taxon>Chordata</taxon>
        <taxon>Craniata</taxon>
        <taxon>Vertebrata</taxon>
        <taxon>Euteleostomi</taxon>
        <taxon>Actinopterygii</taxon>
        <taxon>Neopterygii</taxon>
        <taxon>Teleostei</taxon>
        <taxon>Anguilliformes</taxon>
        <taxon>Anguillidae</taxon>
        <taxon>Anguilla</taxon>
    </lineage>
</organism>
<reference evidence="1" key="2">
    <citation type="journal article" date="2015" name="Fish Shellfish Immunol.">
        <title>Early steps in the European eel (Anguilla anguilla)-Vibrio vulnificus interaction in the gills: Role of the RtxA13 toxin.</title>
        <authorList>
            <person name="Callol A."/>
            <person name="Pajuelo D."/>
            <person name="Ebbesson L."/>
            <person name="Teles M."/>
            <person name="MacKenzie S."/>
            <person name="Amaro C."/>
        </authorList>
    </citation>
    <scope>NUCLEOTIDE SEQUENCE</scope>
</reference>
<dbReference type="EMBL" id="GBXM01058967">
    <property type="protein sequence ID" value="JAH49610.1"/>
    <property type="molecule type" value="Transcribed_RNA"/>
</dbReference>
<protein>
    <submittedName>
        <fullName evidence="1">Uncharacterized protein</fullName>
    </submittedName>
</protein>
<reference evidence="1" key="1">
    <citation type="submission" date="2014-11" db="EMBL/GenBank/DDBJ databases">
        <authorList>
            <person name="Amaro Gonzalez C."/>
        </authorList>
    </citation>
    <scope>NUCLEOTIDE SEQUENCE</scope>
</reference>
<accession>A0A0E9T9P8</accession>
<evidence type="ECO:0000313" key="1">
    <source>
        <dbReference type="EMBL" id="JAH49610.1"/>
    </source>
</evidence>
<sequence>MSGRVGDLSQKQEETPTQFRERIEDILPSSPRNMTISCFAGLEVWKMHTRLWERCVSWDNNDILYGFLRWLTHWYLLKQQIVFQGQNLNL</sequence>
<name>A0A0E9T9P8_ANGAN</name>